<organism evidence="3 4">
    <name type="scientific">Cylindrotheca closterium</name>
    <dbReference type="NCBI Taxonomy" id="2856"/>
    <lineage>
        <taxon>Eukaryota</taxon>
        <taxon>Sar</taxon>
        <taxon>Stramenopiles</taxon>
        <taxon>Ochrophyta</taxon>
        <taxon>Bacillariophyta</taxon>
        <taxon>Bacillariophyceae</taxon>
        <taxon>Bacillariophycidae</taxon>
        <taxon>Bacillariales</taxon>
        <taxon>Bacillariaceae</taxon>
        <taxon>Cylindrotheca</taxon>
    </lineage>
</organism>
<gene>
    <name evidence="3" type="ORF">CYCCA115_LOCUS4577</name>
</gene>
<feature type="compositionally biased region" description="Basic and acidic residues" evidence="1">
    <location>
        <begin position="55"/>
        <end position="69"/>
    </location>
</feature>
<protein>
    <recommendedName>
        <fullName evidence="2">PDZ domain-containing protein</fullName>
    </recommendedName>
</protein>
<feature type="compositionally biased region" description="Basic and acidic residues" evidence="1">
    <location>
        <begin position="240"/>
        <end position="250"/>
    </location>
</feature>
<feature type="region of interest" description="Disordered" evidence="1">
    <location>
        <begin position="53"/>
        <end position="101"/>
    </location>
</feature>
<feature type="compositionally biased region" description="Basic and acidic residues" evidence="1">
    <location>
        <begin position="284"/>
        <end position="294"/>
    </location>
</feature>
<comment type="caution">
    <text evidence="3">The sequence shown here is derived from an EMBL/GenBank/DDBJ whole genome shotgun (WGS) entry which is preliminary data.</text>
</comment>
<dbReference type="InterPro" id="IPR036034">
    <property type="entry name" value="PDZ_sf"/>
</dbReference>
<feature type="region of interest" description="Disordered" evidence="1">
    <location>
        <begin position="198"/>
        <end position="312"/>
    </location>
</feature>
<dbReference type="Proteomes" id="UP001295423">
    <property type="component" value="Unassembled WGS sequence"/>
</dbReference>
<feature type="compositionally biased region" description="Basic and acidic residues" evidence="1">
    <location>
        <begin position="208"/>
        <end position="225"/>
    </location>
</feature>
<dbReference type="InterPro" id="IPR001478">
    <property type="entry name" value="PDZ"/>
</dbReference>
<feature type="compositionally biased region" description="Acidic residues" evidence="1">
    <location>
        <begin position="198"/>
        <end position="207"/>
    </location>
</feature>
<dbReference type="CDD" id="cd00136">
    <property type="entry name" value="PDZ_canonical"/>
    <property type="match status" value="1"/>
</dbReference>
<feature type="compositionally biased region" description="Low complexity" evidence="1">
    <location>
        <begin position="401"/>
        <end position="414"/>
    </location>
</feature>
<name>A0AAD2FFV1_9STRA</name>
<feature type="compositionally biased region" description="Low complexity" evidence="1">
    <location>
        <begin position="1"/>
        <end position="16"/>
    </location>
</feature>
<sequence>MVKTTTTTSSTTNNGSTKKKSLFGKIFKKNKSKKTEDVERKVEIVIEQVEEQVIEESRDADGHDDHMIARDPSAAMEEEAANPDQPQEQEEERQEQEEETRDGADIIADLETASMMAHQQQAPSSSNNNSQGWMGGWLENMTNICGPPVDQGLPTILSGEEMDMDMITNEESVSVMSPTSTVVSEAPLSPTIIVTIQEEEEQEEETEEIQKTEEPAKQIKKEGPAPKKVNAKAMSAEVPQEERPVDRPVRMDAPTTPKTPVSSPRKTKLEPEEDLPTPPPPAKEQPKETPKQENDDNTLVVTPEKDDMVQGLAEPIGTKVDLFASLTACCNPMAVPSMDETDMGAVHKEQTPEKEEPKFETNETRKDPDGDKGDDSKSVAQDSQSVVAEEENKEEATTPLVPITPVIETPATEEAAPEEEEDRIVGSIFKEKKNTKMGLSLKNSTMYQGVFIAKIKPGSMFSKTKLREGMQVSEIQGKPCPVALEEAVNMLRHAVGELVIVAHKPKCEI</sequence>
<evidence type="ECO:0000256" key="1">
    <source>
        <dbReference type="SAM" id="MobiDB-lite"/>
    </source>
</evidence>
<dbReference type="Pfam" id="PF00595">
    <property type="entry name" value="PDZ"/>
    <property type="match status" value="1"/>
</dbReference>
<dbReference type="AlphaFoldDB" id="A0AAD2FFV1"/>
<evidence type="ECO:0000313" key="3">
    <source>
        <dbReference type="EMBL" id="CAJ1935241.1"/>
    </source>
</evidence>
<dbReference type="SUPFAM" id="SSF50156">
    <property type="entry name" value="PDZ domain-like"/>
    <property type="match status" value="1"/>
</dbReference>
<dbReference type="PROSITE" id="PS50106">
    <property type="entry name" value="PDZ"/>
    <property type="match status" value="1"/>
</dbReference>
<feature type="region of interest" description="Disordered" evidence="1">
    <location>
        <begin position="334"/>
        <end position="421"/>
    </location>
</feature>
<reference evidence="3" key="1">
    <citation type="submission" date="2023-08" db="EMBL/GenBank/DDBJ databases">
        <authorList>
            <person name="Audoor S."/>
            <person name="Bilcke G."/>
        </authorList>
    </citation>
    <scope>NUCLEOTIDE SEQUENCE</scope>
</reference>
<feature type="compositionally biased region" description="Basic and acidic residues" evidence="1">
    <location>
        <begin position="345"/>
        <end position="377"/>
    </location>
</feature>
<feature type="compositionally biased region" description="Basic residues" evidence="1">
    <location>
        <begin position="17"/>
        <end position="32"/>
    </location>
</feature>
<accession>A0AAD2FFV1</accession>
<dbReference type="Gene3D" id="2.30.42.10">
    <property type="match status" value="1"/>
</dbReference>
<proteinExistence type="predicted"/>
<evidence type="ECO:0000259" key="2">
    <source>
        <dbReference type="PROSITE" id="PS50106"/>
    </source>
</evidence>
<dbReference type="EMBL" id="CAKOGP040000446">
    <property type="protein sequence ID" value="CAJ1935241.1"/>
    <property type="molecule type" value="Genomic_DNA"/>
</dbReference>
<feature type="domain" description="PDZ" evidence="2">
    <location>
        <begin position="425"/>
        <end position="506"/>
    </location>
</feature>
<evidence type="ECO:0000313" key="4">
    <source>
        <dbReference type="Proteomes" id="UP001295423"/>
    </source>
</evidence>
<feature type="compositionally biased region" description="Acidic residues" evidence="1">
    <location>
        <begin position="76"/>
        <end position="100"/>
    </location>
</feature>
<dbReference type="SMART" id="SM00228">
    <property type="entry name" value="PDZ"/>
    <property type="match status" value="1"/>
</dbReference>
<keyword evidence="4" id="KW-1185">Reference proteome</keyword>
<feature type="region of interest" description="Disordered" evidence="1">
    <location>
        <begin position="1"/>
        <end position="39"/>
    </location>
</feature>